<protein>
    <submittedName>
        <fullName evidence="4">Glycosyl hydrolase 115 family protein</fullName>
    </submittedName>
</protein>
<dbReference type="PANTHER" id="PTHR37842">
    <property type="match status" value="1"/>
</dbReference>
<dbReference type="GO" id="GO:0016787">
    <property type="term" value="F:hydrolase activity"/>
    <property type="evidence" value="ECO:0007669"/>
    <property type="project" value="UniProtKB-KW"/>
</dbReference>
<dbReference type="InterPro" id="IPR041437">
    <property type="entry name" value="GH115_C"/>
</dbReference>
<feature type="compositionally biased region" description="Gly residues" evidence="2">
    <location>
        <begin position="18"/>
        <end position="35"/>
    </location>
</feature>
<dbReference type="Gene3D" id="3.30.379.10">
    <property type="entry name" value="Chitobiase/beta-hexosaminidase domain 2-like"/>
    <property type="match status" value="1"/>
</dbReference>
<dbReference type="RefSeq" id="WP_272101173.1">
    <property type="nucleotide sequence ID" value="NZ_JAQNDK010000004.1"/>
</dbReference>
<organism evidence="4 5">
    <name type="scientific">Sorangium atrum</name>
    <dbReference type="NCBI Taxonomy" id="2995308"/>
    <lineage>
        <taxon>Bacteria</taxon>
        <taxon>Pseudomonadati</taxon>
        <taxon>Myxococcota</taxon>
        <taxon>Polyangia</taxon>
        <taxon>Polyangiales</taxon>
        <taxon>Polyangiaceae</taxon>
        <taxon>Sorangium</taxon>
    </lineage>
</organism>
<proteinExistence type="predicted"/>
<accession>A0ABT5C9B9</accession>
<evidence type="ECO:0000313" key="4">
    <source>
        <dbReference type="EMBL" id="MDC0683023.1"/>
    </source>
</evidence>
<evidence type="ECO:0000259" key="3">
    <source>
        <dbReference type="Pfam" id="PF17829"/>
    </source>
</evidence>
<dbReference type="SUPFAM" id="SSF55545">
    <property type="entry name" value="beta-N-acetylhexosaminidase-like domain"/>
    <property type="match status" value="1"/>
</dbReference>
<dbReference type="PANTHER" id="PTHR37842:SF2">
    <property type="entry name" value="GYLCOSYL HYDROLASE 115 C-TERMINAL DOMAIN-CONTAINING PROTEIN"/>
    <property type="match status" value="1"/>
</dbReference>
<evidence type="ECO:0000256" key="2">
    <source>
        <dbReference type="SAM" id="MobiDB-lite"/>
    </source>
</evidence>
<dbReference type="Pfam" id="PF15979">
    <property type="entry name" value="Glyco_hydro_115"/>
    <property type="match status" value="1"/>
</dbReference>
<feature type="region of interest" description="Disordered" evidence="2">
    <location>
        <begin position="18"/>
        <end position="75"/>
    </location>
</feature>
<feature type="compositionally biased region" description="Gly residues" evidence="2">
    <location>
        <begin position="44"/>
        <end position="72"/>
    </location>
</feature>
<dbReference type="Gene3D" id="1.20.58.2150">
    <property type="match status" value="1"/>
</dbReference>
<dbReference type="InterPro" id="IPR031924">
    <property type="entry name" value="GH115"/>
</dbReference>
<comment type="caution">
    <text evidence="4">The sequence shown here is derived from an EMBL/GenBank/DDBJ whole genome shotgun (WGS) entry which is preliminary data.</text>
</comment>
<sequence>MAVALLLGAQLLGGCSGGEGSPGTGSGASGGGSQGGQEAAATAGNGGGPVAGGGGGGIGGGEGGGDASGTGGAPRDPFDVVVSGAAVDIYVDAADHAAVVRAVGDLQADVERVSGVKPAVKSSLAGLSARAIIVGTLGKSAIVDELVAQGKLDVEGVSGKWESFAVQAVSAPVAGVERALVIAGSDRRGAVYGVYDVSQAIGVSPWYWWADVAPERVSTVTVEGALRKQGEPSVKYRGIFINDEENFAAWSAAKMDAGKKVGPETYKRVFELLLRLKANFLWPAMHEASDEFNKYPENAQNADRYGIVMGSSHPEMLLRNNVKEWGPWASSHASGGRTPAYDYSVNPQVIHDYWDYRVEKNGKYENAYSIGMRGEHDSGLVAANARTTAEKVTLMQRIFAAQREILAARVDPDPTRVFQVFTPYKEVLTLYNSGLEVPEDATILWAEDNHGYMRQIPNDAERRRSGGAGAYYHLSYYGKPESYLWINTTPPSLVREELRKSFDAGASRLWVINVGDIKPSEIAIEYAMRLAYRIDDLTETNVLDQLAWQVGRDFGAAHGREIAEIVLAYYQINIARRPEFMRKSVYNLVNYGDEGQRRLNELSALLARAAAVSEALPAGKRDAFYEMVLYPLRASKLTMEKYVGAAKTDLYAGQGRTASVAKYRALATAAYDTIRSDLTYYNDTLASGKWQRIMNPYNRSLPTIEAMPTLAAVPRAASGSALGVVVEGQTTGAEPANLRFSSYTEDVRFVDVFTKGDSGFSWTASASHPFIKLGKASGTITDEERIRVSIDWASAPAGTSTGTVTVSGASSSKTINVTVSNPATPSRKDLDGYVEANGYVAIEAEHFSEAIPRGGSEWRVLTALGRSGDSVKVFPDVAPSITANHATSAPELAYKIYFFSTGTFPVTVFRIPTLNSGGSCRLALALDDGSVATLRGADATDDPTWETNVIEHIEKLSTTIQVSTPGYHTLRIWKVDPSIAIDRIVIDTGGLMPSYLGPPESYRN</sequence>
<name>A0ABT5C9B9_9BACT</name>
<dbReference type="Proteomes" id="UP001217485">
    <property type="component" value="Unassembled WGS sequence"/>
</dbReference>
<dbReference type="Gene3D" id="2.60.120.1620">
    <property type="match status" value="1"/>
</dbReference>
<dbReference type="InterPro" id="IPR029018">
    <property type="entry name" value="Hex-like_dom2"/>
</dbReference>
<gene>
    <name evidence="4" type="ORF">POL72_35170</name>
</gene>
<dbReference type="EMBL" id="JAQNDK010000004">
    <property type="protein sequence ID" value="MDC0683023.1"/>
    <property type="molecule type" value="Genomic_DNA"/>
</dbReference>
<dbReference type="Pfam" id="PF17829">
    <property type="entry name" value="GH115_C"/>
    <property type="match status" value="1"/>
</dbReference>
<evidence type="ECO:0000256" key="1">
    <source>
        <dbReference type="ARBA" id="ARBA00022801"/>
    </source>
</evidence>
<keyword evidence="5" id="KW-1185">Reference proteome</keyword>
<evidence type="ECO:0000313" key="5">
    <source>
        <dbReference type="Proteomes" id="UP001217485"/>
    </source>
</evidence>
<feature type="domain" description="Gylcosyl hydrolase 115 C-terminal" evidence="3">
    <location>
        <begin position="832"/>
        <end position="1000"/>
    </location>
</feature>
<dbReference type="Gene3D" id="3.20.20.520">
    <property type="entry name" value="Glycosyl hydrolase family 115"/>
    <property type="match status" value="1"/>
</dbReference>
<reference evidence="4 5" key="1">
    <citation type="submission" date="2023-01" db="EMBL/GenBank/DDBJ databases">
        <title>Minimal conservation of predation-associated metabolite biosynthetic gene clusters underscores biosynthetic potential of Myxococcota including descriptions for ten novel species: Archangium lansinium sp. nov., Myxococcus landrumus sp. nov., Nannocystis bai.</title>
        <authorList>
            <person name="Ahearne A."/>
            <person name="Stevens C."/>
            <person name="Dowd S."/>
        </authorList>
    </citation>
    <scope>NUCLEOTIDE SEQUENCE [LARGE SCALE GENOMIC DNA]</scope>
    <source>
        <strain evidence="4 5">WIWO2</strain>
    </source>
</reference>
<keyword evidence="1 4" id="KW-0378">Hydrolase</keyword>
<dbReference type="InterPro" id="IPR042301">
    <property type="entry name" value="GH115_sf"/>
</dbReference>